<evidence type="ECO:0000256" key="3">
    <source>
        <dbReference type="ARBA" id="ARBA00012663"/>
    </source>
</evidence>
<organism evidence="10 11">
    <name type="scientific">Dysgonomonas mossii</name>
    <dbReference type="NCBI Taxonomy" id="163665"/>
    <lineage>
        <taxon>Bacteria</taxon>
        <taxon>Pseudomonadati</taxon>
        <taxon>Bacteroidota</taxon>
        <taxon>Bacteroidia</taxon>
        <taxon>Bacteroidales</taxon>
        <taxon>Dysgonomonadaceae</taxon>
        <taxon>Dysgonomonas</taxon>
    </lineage>
</organism>
<dbReference type="GO" id="GO:0004563">
    <property type="term" value="F:beta-N-acetylhexosaminidase activity"/>
    <property type="evidence" value="ECO:0007669"/>
    <property type="project" value="UniProtKB-EC"/>
</dbReference>
<keyword evidence="4 10" id="KW-0378">Hydrolase</keyword>
<dbReference type="EMBL" id="SPPK01000004">
    <property type="protein sequence ID" value="TFU88872.1"/>
    <property type="molecule type" value="Genomic_DNA"/>
</dbReference>
<dbReference type="Pfam" id="PF00728">
    <property type="entry name" value="Glyco_hydro_20"/>
    <property type="match status" value="1"/>
</dbReference>
<evidence type="ECO:0000256" key="1">
    <source>
        <dbReference type="ARBA" id="ARBA00001231"/>
    </source>
</evidence>
<dbReference type="CDD" id="cd06563">
    <property type="entry name" value="GH20_chitobiase-like"/>
    <property type="match status" value="1"/>
</dbReference>
<proteinExistence type="inferred from homology"/>
<gene>
    <name evidence="10" type="ORF">E4T88_13475</name>
</gene>
<dbReference type="Gene3D" id="3.20.20.80">
    <property type="entry name" value="Glycosidases"/>
    <property type="match status" value="1"/>
</dbReference>
<dbReference type="PIRSF" id="PIRSF001093">
    <property type="entry name" value="B-hxosamndse_ab_euk"/>
    <property type="match status" value="1"/>
</dbReference>
<dbReference type="InterPro" id="IPR025705">
    <property type="entry name" value="Beta_hexosaminidase_sua/sub"/>
</dbReference>
<keyword evidence="5" id="KW-0326">Glycosidase</keyword>
<dbReference type="SUPFAM" id="SSF51445">
    <property type="entry name" value="(Trans)glycosidases"/>
    <property type="match status" value="1"/>
</dbReference>
<dbReference type="RefSeq" id="WP_135106276.1">
    <property type="nucleotide sequence ID" value="NZ_JADGKW010000004.1"/>
</dbReference>
<evidence type="ECO:0000256" key="4">
    <source>
        <dbReference type="ARBA" id="ARBA00022801"/>
    </source>
</evidence>
<reference evidence="10 11" key="1">
    <citation type="submission" date="2019-03" db="EMBL/GenBank/DDBJ databases">
        <title>Diversity of the mouse oral microbiome.</title>
        <authorList>
            <person name="Joseph S."/>
            <person name="Aduse-Opoku J."/>
            <person name="Curtis M."/>
            <person name="Wade W."/>
            <person name="Hashim A."/>
        </authorList>
    </citation>
    <scope>NUCLEOTIDE SEQUENCE [LARGE SCALE GENOMIC DNA]</scope>
    <source>
        <strain evidence="10 11">P11</strain>
    </source>
</reference>
<dbReference type="PANTHER" id="PTHR22600">
    <property type="entry name" value="BETA-HEXOSAMINIDASE"/>
    <property type="match status" value="1"/>
</dbReference>
<dbReference type="EC" id="3.2.1.52" evidence="3"/>
<dbReference type="GO" id="GO:0016020">
    <property type="term" value="C:membrane"/>
    <property type="evidence" value="ECO:0007669"/>
    <property type="project" value="TreeGrafter"/>
</dbReference>
<evidence type="ECO:0000256" key="7">
    <source>
        <dbReference type="SAM" id="SignalP"/>
    </source>
</evidence>
<feature type="domain" description="Glycoside hydrolase family 20 catalytic" evidence="8">
    <location>
        <begin position="136"/>
        <end position="488"/>
    </location>
</feature>
<dbReference type="GO" id="GO:0030203">
    <property type="term" value="P:glycosaminoglycan metabolic process"/>
    <property type="evidence" value="ECO:0007669"/>
    <property type="project" value="TreeGrafter"/>
</dbReference>
<feature type="chain" id="PRO_5021255433" description="beta-N-acetylhexosaminidase" evidence="7">
    <location>
        <begin position="20"/>
        <end position="525"/>
    </location>
</feature>
<keyword evidence="7" id="KW-0732">Signal</keyword>
<dbReference type="PRINTS" id="PR00738">
    <property type="entry name" value="GLHYDRLASE20"/>
</dbReference>
<dbReference type="Pfam" id="PF02838">
    <property type="entry name" value="Glyco_hydro_20b"/>
    <property type="match status" value="1"/>
</dbReference>
<dbReference type="InterPro" id="IPR029018">
    <property type="entry name" value="Hex-like_dom2"/>
</dbReference>
<evidence type="ECO:0000256" key="5">
    <source>
        <dbReference type="ARBA" id="ARBA00023295"/>
    </source>
</evidence>
<name>A0A4Y9IKM3_9BACT</name>
<comment type="catalytic activity">
    <reaction evidence="1">
        <text>Hydrolysis of terminal non-reducing N-acetyl-D-hexosamine residues in N-acetyl-beta-D-hexosaminides.</text>
        <dbReference type="EC" id="3.2.1.52"/>
    </reaction>
</comment>
<dbReference type="AlphaFoldDB" id="A0A4Y9IKM3"/>
<dbReference type="InterPro" id="IPR015882">
    <property type="entry name" value="HEX_bac_N"/>
</dbReference>
<dbReference type="SUPFAM" id="SSF55545">
    <property type="entry name" value="beta-N-acetylhexosaminidase-like domain"/>
    <property type="match status" value="1"/>
</dbReference>
<dbReference type="PANTHER" id="PTHR22600:SF57">
    <property type="entry name" value="BETA-N-ACETYLHEXOSAMINIDASE"/>
    <property type="match status" value="1"/>
</dbReference>
<accession>A0A4Y9IKM3</accession>
<feature type="active site" description="Proton donor" evidence="6">
    <location>
        <position position="315"/>
    </location>
</feature>
<dbReference type="InterPro" id="IPR017853">
    <property type="entry name" value="GH"/>
</dbReference>
<evidence type="ECO:0000259" key="8">
    <source>
        <dbReference type="Pfam" id="PF00728"/>
    </source>
</evidence>
<feature type="domain" description="Beta-hexosaminidase bacterial type N-terminal" evidence="9">
    <location>
        <begin position="22"/>
        <end position="132"/>
    </location>
</feature>
<protein>
    <recommendedName>
        <fullName evidence="3">beta-N-acetylhexosaminidase</fullName>
        <ecNumber evidence="3">3.2.1.52</ecNumber>
    </recommendedName>
</protein>
<evidence type="ECO:0000256" key="6">
    <source>
        <dbReference type="PIRSR" id="PIRSR625705-1"/>
    </source>
</evidence>
<evidence type="ECO:0000313" key="10">
    <source>
        <dbReference type="EMBL" id="TFU88872.1"/>
    </source>
</evidence>
<dbReference type="InterPro" id="IPR015883">
    <property type="entry name" value="Glyco_hydro_20_cat"/>
</dbReference>
<evidence type="ECO:0000313" key="11">
    <source>
        <dbReference type="Proteomes" id="UP000298285"/>
    </source>
</evidence>
<dbReference type="OrthoDB" id="1090159at2"/>
<dbReference type="Gene3D" id="3.30.379.10">
    <property type="entry name" value="Chitobiase/beta-hexosaminidase domain 2-like"/>
    <property type="match status" value="1"/>
</dbReference>
<comment type="similarity">
    <text evidence="2">Belongs to the glycosyl hydrolase 20 family.</text>
</comment>
<sequence>MKRILLSILFLLTMVMAKATDIDIIPYPQSIKMKDGICNLAPGFNIKGEKQNQDYLKNVLISDFALSPNTIGIAIELKISGKIDRNNEAYRLTISPKKIKIEASTRNGIFYGIQTLRQLIKDKQCPCLVIDDKPAFQWRCYMLDEARYFQGKETVKQLLDEMALLKLNKFHWHLTNDSGWRIEIKKYPLLTEIGSVRDSSQVNNNGKKWASEIFDGKVHKGFYTQENIKEVVDYAKKLYITIIPEISMPGHASAAVAAYPCLGTLNEKIKVPEKFGVLQTVFNPADSRVIGFLHDVLKEVSALFPSDVIHIGGDEVKYDQWINSPKVTRYMKEYNLTTYSDVQVKFTNDISNFIADSLGKRMMGWNEILGANVHDWSTAENAKTELSPQAIIHFWKGTPENLYEAIRRGYQLVNSNHEYTYLDYTYELIDLPKAYSFNPAPDTFTAKQKEQILGLGCQMWGEWTPSKKEVEYQTYPRIAAYAEVGWTSNDRKNYDRFEKGLDFFISRWHNKGYNIAPLSEVNSKK</sequence>
<evidence type="ECO:0000256" key="2">
    <source>
        <dbReference type="ARBA" id="ARBA00006285"/>
    </source>
</evidence>
<feature type="signal peptide" evidence="7">
    <location>
        <begin position="1"/>
        <end position="19"/>
    </location>
</feature>
<dbReference type="GO" id="GO:0005975">
    <property type="term" value="P:carbohydrate metabolic process"/>
    <property type="evidence" value="ECO:0007669"/>
    <property type="project" value="InterPro"/>
</dbReference>
<evidence type="ECO:0000259" key="9">
    <source>
        <dbReference type="Pfam" id="PF02838"/>
    </source>
</evidence>
<dbReference type="Proteomes" id="UP000298285">
    <property type="component" value="Unassembled WGS sequence"/>
</dbReference>
<comment type="caution">
    <text evidence="10">The sequence shown here is derived from an EMBL/GenBank/DDBJ whole genome shotgun (WGS) entry which is preliminary data.</text>
</comment>